<dbReference type="InterPro" id="IPR052156">
    <property type="entry name" value="BCAA_Transport_ATP-bd_LivF"/>
</dbReference>
<dbReference type="InterPro" id="IPR017871">
    <property type="entry name" value="ABC_transporter-like_CS"/>
</dbReference>
<evidence type="ECO:0000256" key="2">
    <source>
        <dbReference type="ARBA" id="ARBA00022448"/>
    </source>
</evidence>
<organism evidence="8 9">
    <name type="scientific">Pararhodobacter aggregans</name>
    <dbReference type="NCBI Taxonomy" id="404875"/>
    <lineage>
        <taxon>Bacteria</taxon>
        <taxon>Pseudomonadati</taxon>
        <taxon>Pseudomonadota</taxon>
        <taxon>Alphaproteobacteria</taxon>
        <taxon>Rhodobacterales</taxon>
        <taxon>Paracoccaceae</taxon>
        <taxon>Pararhodobacter</taxon>
    </lineage>
</organism>
<dbReference type="CDD" id="cd03224">
    <property type="entry name" value="ABC_TM1139_LivF_branched"/>
    <property type="match status" value="1"/>
</dbReference>
<keyword evidence="9" id="KW-1185">Reference proteome</keyword>
<protein>
    <submittedName>
        <fullName evidence="8">ABC transporter ATP-binding protein</fullName>
    </submittedName>
</protein>
<accession>A0A2T7UVL0</accession>
<dbReference type="EMBL" id="QDDR01000002">
    <property type="protein sequence ID" value="PVE48815.1"/>
    <property type="molecule type" value="Genomic_DNA"/>
</dbReference>
<dbReference type="PANTHER" id="PTHR43820:SF4">
    <property type="entry name" value="HIGH-AFFINITY BRANCHED-CHAIN AMINO ACID TRANSPORT ATP-BINDING PROTEIN LIVF"/>
    <property type="match status" value="1"/>
</dbReference>
<evidence type="ECO:0000259" key="7">
    <source>
        <dbReference type="PROSITE" id="PS50893"/>
    </source>
</evidence>
<comment type="similarity">
    <text evidence="1">Belongs to the ABC transporter superfamily.</text>
</comment>
<dbReference type="GO" id="GO:0015658">
    <property type="term" value="F:branched-chain amino acid transmembrane transporter activity"/>
    <property type="evidence" value="ECO:0007669"/>
    <property type="project" value="TreeGrafter"/>
</dbReference>
<evidence type="ECO:0000256" key="4">
    <source>
        <dbReference type="ARBA" id="ARBA00022840"/>
    </source>
</evidence>
<dbReference type="Gene3D" id="3.40.50.300">
    <property type="entry name" value="P-loop containing nucleotide triphosphate hydrolases"/>
    <property type="match status" value="1"/>
</dbReference>
<name>A0A2T7UVL0_9RHOB</name>
<proteinExistence type="inferred from homology"/>
<evidence type="ECO:0000313" key="9">
    <source>
        <dbReference type="Proteomes" id="UP000244810"/>
    </source>
</evidence>
<dbReference type="Pfam" id="PF00005">
    <property type="entry name" value="ABC_tran"/>
    <property type="match status" value="1"/>
</dbReference>
<keyword evidence="4 8" id="KW-0067">ATP-binding</keyword>
<reference evidence="8 9" key="1">
    <citation type="journal article" date="2011" name="Syst. Appl. Microbiol.">
        <title>Defluviimonas denitrificans gen. nov., sp. nov., and Pararhodobacter aggregans gen. nov., sp. nov., non-phototrophic Rhodobacteraceae from the biofilter of a marine aquaculture.</title>
        <authorList>
            <person name="Foesel B.U."/>
            <person name="Drake H.L."/>
            <person name="Schramm A."/>
        </authorList>
    </citation>
    <scope>NUCLEOTIDE SEQUENCE [LARGE SCALE GENOMIC DNA]</scope>
    <source>
        <strain evidence="8 9">D1-19</strain>
    </source>
</reference>
<dbReference type="InterPro" id="IPR003593">
    <property type="entry name" value="AAA+_ATPase"/>
</dbReference>
<dbReference type="PROSITE" id="PS50893">
    <property type="entry name" value="ABC_TRANSPORTER_2"/>
    <property type="match status" value="1"/>
</dbReference>
<dbReference type="PROSITE" id="PS00211">
    <property type="entry name" value="ABC_TRANSPORTER_1"/>
    <property type="match status" value="1"/>
</dbReference>
<dbReference type="GO" id="GO:0016887">
    <property type="term" value="F:ATP hydrolysis activity"/>
    <property type="evidence" value="ECO:0007669"/>
    <property type="project" value="InterPro"/>
</dbReference>
<gene>
    <name evidence="8" type="ORF">DDE23_05705</name>
</gene>
<evidence type="ECO:0000256" key="5">
    <source>
        <dbReference type="ARBA" id="ARBA00022970"/>
    </source>
</evidence>
<keyword evidence="5" id="KW-0029">Amino-acid transport</keyword>
<keyword evidence="3" id="KW-0547">Nucleotide-binding</keyword>
<dbReference type="InterPro" id="IPR027417">
    <property type="entry name" value="P-loop_NTPase"/>
</dbReference>
<evidence type="ECO:0000256" key="3">
    <source>
        <dbReference type="ARBA" id="ARBA00022741"/>
    </source>
</evidence>
<keyword evidence="2" id="KW-0813">Transport</keyword>
<comment type="caution">
    <text evidence="8">The sequence shown here is derived from an EMBL/GenBank/DDBJ whole genome shotgun (WGS) entry which is preliminary data.</text>
</comment>
<dbReference type="SUPFAM" id="SSF52540">
    <property type="entry name" value="P-loop containing nucleoside triphosphate hydrolases"/>
    <property type="match status" value="1"/>
</dbReference>
<feature type="domain" description="ABC transporter" evidence="7">
    <location>
        <begin position="2"/>
        <end position="235"/>
    </location>
</feature>
<dbReference type="AlphaFoldDB" id="A0A2T7UVL0"/>
<feature type="compositionally biased region" description="Low complexity" evidence="6">
    <location>
        <begin position="333"/>
        <end position="366"/>
    </location>
</feature>
<dbReference type="RefSeq" id="WP_107750850.1">
    <property type="nucleotide sequence ID" value="NZ_QDDR01000002.1"/>
</dbReference>
<dbReference type="Proteomes" id="UP000244810">
    <property type="component" value="Unassembled WGS sequence"/>
</dbReference>
<dbReference type="SMART" id="SM00382">
    <property type="entry name" value="AAA"/>
    <property type="match status" value="1"/>
</dbReference>
<dbReference type="InterPro" id="IPR003439">
    <property type="entry name" value="ABC_transporter-like_ATP-bd"/>
</dbReference>
<evidence type="ECO:0000313" key="8">
    <source>
        <dbReference type="EMBL" id="PVE48815.1"/>
    </source>
</evidence>
<feature type="region of interest" description="Disordered" evidence="6">
    <location>
        <begin position="333"/>
        <end position="371"/>
    </location>
</feature>
<dbReference type="OrthoDB" id="9806149at2"/>
<dbReference type="GO" id="GO:0005524">
    <property type="term" value="F:ATP binding"/>
    <property type="evidence" value="ECO:0007669"/>
    <property type="project" value="UniProtKB-KW"/>
</dbReference>
<dbReference type="GO" id="GO:0015807">
    <property type="term" value="P:L-amino acid transport"/>
    <property type="evidence" value="ECO:0007669"/>
    <property type="project" value="TreeGrafter"/>
</dbReference>
<evidence type="ECO:0000256" key="6">
    <source>
        <dbReference type="SAM" id="MobiDB-lite"/>
    </source>
</evidence>
<dbReference type="PANTHER" id="PTHR43820">
    <property type="entry name" value="HIGH-AFFINITY BRANCHED-CHAIN AMINO ACID TRANSPORT ATP-BINDING PROTEIN LIVF"/>
    <property type="match status" value="1"/>
</dbReference>
<sequence>MLEVQELAVRYGKHIALAGPSLKVSPGEIVVILGANGAGKSTLLKAIAGVCEGQATGAVSVSGEPVLGLPPHKVVERGIALVPEGRGIFGELTVRENLMLGANPQRAREEVEARFEQLTRLFPKLNDRARQVVRTMSGGEQQMVAIGRAMMSNPEILMLDEPSLGLSPLLAKELFQTLKKVRETGLGILVVEQNAKLSLGIADRGYLLENGRILREDRASVLLHDPAVQAAYLGGASGHATGPAKAPAAPVLQTSVPAPPTPQVRVKPIRSVPSSEISGLDIDAIVAGAARKAPGGAAPRSLSPGAMQAAVSQRSDALKASLEAIEAAARQARARPVASSLPPLRPTARPAAPAAGAPIAAPTAPADAPPIPASAARVEVYRRRPGTAQFSKTEV</sequence>
<evidence type="ECO:0000256" key="1">
    <source>
        <dbReference type="ARBA" id="ARBA00005417"/>
    </source>
</evidence>